<protein>
    <recommendedName>
        <fullName evidence="1">Reverse transcriptase domain-containing protein</fullName>
    </recommendedName>
</protein>
<dbReference type="EMBL" id="CACVKT020007264">
    <property type="protein sequence ID" value="CAC5406653.1"/>
    <property type="molecule type" value="Genomic_DNA"/>
</dbReference>
<evidence type="ECO:0000313" key="3">
    <source>
        <dbReference type="Proteomes" id="UP000507470"/>
    </source>
</evidence>
<gene>
    <name evidence="2" type="ORF">MCOR_40204</name>
</gene>
<accession>A0A6J8DDA0</accession>
<dbReference type="PROSITE" id="PS50878">
    <property type="entry name" value="RT_POL"/>
    <property type="match status" value="1"/>
</dbReference>
<dbReference type="AlphaFoldDB" id="A0A6J8DDA0"/>
<evidence type="ECO:0000259" key="1">
    <source>
        <dbReference type="PROSITE" id="PS50878"/>
    </source>
</evidence>
<proteinExistence type="predicted"/>
<sequence length="333" mass="37522">MHNACNEAIPNYNKSIRTKALGNPFGIKNISEASKITKEKHALWKNGGSPKDKNNPLKSQLTTAKRYRWNLSRTLQNAETELLPLILHILNTVTEQLDIAQMLKGGIMTPVLKENKDRLNPANYRGITVTKIFTKILQSVLKSRIDIKIHQIQNQLQRGFTEAIPMIFAAFLASEAIIQSSEDDQEVILLTLDAEKAFDKLEHEILFNKVYHYGIDGDMWILLRNIYREMSIRIKWDDLVSDKISVNQGIQQGAKLSTSLYKCYNNAILDSVTESGLGCHMGTIGIATPTCADDILVLANSECELQGIMDIVYHHTQRDLVKNQPTEIGSCML</sequence>
<reference evidence="2 3" key="1">
    <citation type="submission" date="2020-06" db="EMBL/GenBank/DDBJ databases">
        <authorList>
            <person name="Li R."/>
            <person name="Bekaert M."/>
        </authorList>
    </citation>
    <scope>NUCLEOTIDE SEQUENCE [LARGE SCALE GENOMIC DNA]</scope>
    <source>
        <strain evidence="3">wild</strain>
    </source>
</reference>
<evidence type="ECO:0000313" key="2">
    <source>
        <dbReference type="EMBL" id="CAC5406653.1"/>
    </source>
</evidence>
<dbReference type="PANTHER" id="PTHR19446">
    <property type="entry name" value="REVERSE TRANSCRIPTASES"/>
    <property type="match status" value="1"/>
</dbReference>
<dbReference type="Pfam" id="PF00078">
    <property type="entry name" value="RVT_1"/>
    <property type="match status" value="1"/>
</dbReference>
<feature type="domain" description="Reverse transcriptase" evidence="1">
    <location>
        <begin position="92"/>
        <end position="333"/>
    </location>
</feature>
<dbReference type="InterPro" id="IPR043502">
    <property type="entry name" value="DNA/RNA_pol_sf"/>
</dbReference>
<dbReference type="OrthoDB" id="10014409at2759"/>
<organism evidence="2 3">
    <name type="scientific">Mytilus coruscus</name>
    <name type="common">Sea mussel</name>
    <dbReference type="NCBI Taxonomy" id="42192"/>
    <lineage>
        <taxon>Eukaryota</taxon>
        <taxon>Metazoa</taxon>
        <taxon>Spiralia</taxon>
        <taxon>Lophotrochozoa</taxon>
        <taxon>Mollusca</taxon>
        <taxon>Bivalvia</taxon>
        <taxon>Autobranchia</taxon>
        <taxon>Pteriomorphia</taxon>
        <taxon>Mytilida</taxon>
        <taxon>Mytiloidea</taxon>
        <taxon>Mytilidae</taxon>
        <taxon>Mytilinae</taxon>
        <taxon>Mytilus</taxon>
    </lineage>
</organism>
<keyword evidence="3" id="KW-1185">Reference proteome</keyword>
<dbReference type="SUPFAM" id="SSF56672">
    <property type="entry name" value="DNA/RNA polymerases"/>
    <property type="match status" value="1"/>
</dbReference>
<dbReference type="InterPro" id="IPR000477">
    <property type="entry name" value="RT_dom"/>
</dbReference>
<dbReference type="Proteomes" id="UP000507470">
    <property type="component" value="Unassembled WGS sequence"/>
</dbReference>
<name>A0A6J8DDA0_MYTCO</name>